<name>A0ABU4MCH1_9ACTN</name>
<keyword evidence="2" id="KW-1185">Reference proteome</keyword>
<evidence type="ECO:0000313" key="2">
    <source>
        <dbReference type="Proteomes" id="UP001272987"/>
    </source>
</evidence>
<accession>A0ABU4MCH1</accession>
<comment type="caution">
    <text evidence="1">The sequence shown here is derived from an EMBL/GenBank/DDBJ whole genome shotgun (WGS) entry which is preliminary data.</text>
</comment>
<protein>
    <submittedName>
        <fullName evidence="1">Uncharacterized protein</fullName>
    </submittedName>
</protein>
<reference evidence="1 2" key="1">
    <citation type="journal article" date="2023" name="Microb. Genom.">
        <title>Mesoterricola silvestris gen. nov., sp. nov., Mesoterricola sediminis sp. nov., Geothrix oryzae sp. nov., Geothrix edaphica sp. nov., Geothrix rubra sp. nov., and Geothrix limicola sp. nov., six novel members of Acidobacteriota isolated from soils.</title>
        <authorList>
            <person name="Weisberg A.J."/>
            <person name="Pearce E."/>
            <person name="Kramer C.G."/>
            <person name="Chang J.H."/>
            <person name="Clarke C.R."/>
        </authorList>
    </citation>
    <scope>NUCLEOTIDE SEQUENCE [LARGE SCALE GENOMIC DNA]</scope>
    <source>
        <strain evidence="1 2">NB05-1H</strain>
    </source>
</reference>
<evidence type="ECO:0000313" key="1">
    <source>
        <dbReference type="EMBL" id="MDX3024929.1"/>
    </source>
</evidence>
<dbReference type="RefSeq" id="WP_319167290.1">
    <property type="nucleotide sequence ID" value="NZ_JARAWP010000040.1"/>
</dbReference>
<gene>
    <name evidence="1" type="ORF">PV666_44760</name>
</gene>
<organism evidence="1 2">
    <name type="scientific">Streptomyces acidiscabies</name>
    <dbReference type="NCBI Taxonomy" id="42234"/>
    <lineage>
        <taxon>Bacteria</taxon>
        <taxon>Bacillati</taxon>
        <taxon>Actinomycetota</taxon>
        <taxon>Actinomycetes</taxon>
        <taxon>Kitasatosporales</taxon>
        <taxon>Streptomycetaceae</taxon>
        <taxon>Streptomyces</taxon>
    </lineage>
</organism>
<proteinExistence type="predicted"/>
<dbReference type="EMBL" id="JARAWP010000040">
    <property type="protein sequence ID" value="MDX3024929.1"/>
    <property type="molecule type" value="Genomic_DNA"/>
</dbReference>
<sequence length="100" mass="11080">MTDDIAGVPSPDRTPQRNVTTGQVFAQLHLAFRREPGETVDVDEEGPARLRAWTKHGPADGSGTNCRPSSRQNCVHGVFRHGSALRTARWRRVFTAFPGR</sequence>
<dbReference type="Proteomes" id="UP001272987">
    <property type="component" value="Unassembled WGS sequence"/>
</dbReference>